<keyword evidence="1" id="KW-0833">Ubl conjugation pathway</keyword>
<dbReference type="Gene3D" id="3.10.110.10">
    <property type="entry name" value="Ubiquitin Conjugating Enzyme"/>
    <property type="match status" value="1"/>
</dbReference>
<reference evidence="3" key="1">
    <citation type="submission" date="2022-07" db="EMBL/GenBank/DDBJ databases">
        <title>Phylogenomic reconstructions and comparative analyses of Kickxellomycotina fungi.</title>
        <authorList>
            <person name="Reynolds N.K."/>
            <person name="Stajich J.E."/>
            <person name="Barry K."/>
            <person name="Grigoriev I.V."/>
            <person name="Crous P."/>
            <person name="Smith M.E."/>
        </authorList>
    </citation>
    <scope>NUCLEOTIDE SEQUENCE</scope>
    <source>
        <strain evidence="3">BCRC 34297</strain>
    </source>
</reference>
<dbReference type="PANTHER" id="PTHR24068">
    <property type="entry name" value="UBIQUITIN-CONJUGATING ENZYME E2"/>
    <property type="match status" value="1"/>
</dbReference>
<dbReference type="InterPro" id="IPR016135">
    <property type="entry name" value="UBQ-conjugating_enzyme/RWD"/>
</dbReference>
<dbReference type="FunFam" id="3.10.110.10:FF:000026">
    <property type="entry name" value="Ubiquitin-conjugating enzyme E2 variant"/>
    <property type="match status" value="1"/>
</dbReference>
<dbReference type="Pfam" id="PF00179">
    <property type="entry name" value="UQ_con"/>
    <property type="match status" value="1"/>
</dbReference>
<organism evidence="3 4">
    <name type="scientific">Coemansia pectinata</name>
    <dbReference type="NCBI Taxonomy" id="1052879"/>
    <lineage>
        <taxon>Eukaryota</taxon>
        <taxon>Fungi</taxon>
        <taxon>Fungi incertae sedis</taxon>
        <taxon>Zoopagomycota</taxon>
        <taxon>Kickxellomycotina</taxon>
        <taxon>Kickxellomycetes</taxon>
        <taxon>Kickxellales</taxon>
        <taxon>Kickxellaceae</taxon>
        <taxon>Coemansia</taxon>
    </lineage>
</organism>
<evidence type="ECO:0000256" key="1">
    <source>
        <dbReference type="ARBA" id="ARBA00022786"/>
    </source>
</evidence>
<evidence type="ECO:0000313" key="3">
    <source>
        <dbReference type="EMBL" id="KAJ2750352.1"/>
    </source>
</evidence>
<dbReference type="EMBL" id="JANBUH010000577">
    <property type="protein sequence ID" value="KAJ2750352.1"/>
    <property type="molecule type" value="Genomic_DNA"/>
</dbReference>
<feature type="domain" description="UBC core" evidence="2">
    <location>
        <begin position="6"/>
        <end position="154"/>
    </location>
</feature>
<proteinExistence type="predicted"/>
<dbReference type="AlphaFoldDB" id="A0A9W8GUN5"/>
<sequence length="154" mass="17176">MNTKPPRNFLLLDELERSEKGASDGSCTYGLENPEDDVFMINWVGSILGPPNTHFQNRIYAVKLKCGMDYPKVPPTVVFETKINLVNVVKADGTVDPKMLDVLNKWDSTSSHTLLSVLMGLRNLMAKDPHRKAIQPEEGTTYVVKKTDSVQAGR</sequence>
<dbReference type="InterPro" id="IPR000608">
    <property type="entry name" value="UBC"/>
</dbReference>
<evidence type="ECO:0000259" key="2">
    <source>
        <dbReference type="PROSITE" id="PS50127"/>
    </source>
</evidence>
<dbReference type="SUPFAM" id="SSF54495">
    <property type="entry name" value="UBC-like"/>
    <property type="match status" value="1"/>
</dbReference>
<dbReference type="SMART" id="SM00212">
    <property type="entry name" value="UBCc"/>
    <property type="match status" value="1"/>
</dbReference>
<protein>
    <submittedName>
        <fullName evidence="3">E2 ubiquitin-conjugating protein mms2</fullName>
    </submittedName>
</protein>
<dbReference type="Proteomes" id="UP001140011">
    <property type="component" value="Unassembled WGS sequence"/>
</dbReference>
<dbReference type="OrthoDB" id="6508832at2759"/>
<gene>
    <name evidence="3" type="primary">MMS2</name>
    <name evidence="3" type="ORF">GGI19_005155</name>
</gene>
<evidence type="ECO:0000313" key="4">
    <source>
        <dbReference type="Proteomes" id="UP001140011"/>
    </source>
</evidence>
<keyword evidence="4" id="KW-1185">Reference proteome</keyword>
<dbReference type="PROSITE" id="PS50127">
    <property type="entry name" value="UBC_2"/>
    <property type="match status" value="1"/>
</dbReference>
<name>A0A9W8GUN5_9FUNG</name>
<comment type="caution">
    <text evidence="3">The sequence shown here is derived from an EMBL/GenBank/DDBJ whole genome shotgun (WGS) entry which is preliminary data.</text>
</comment>
<accession>A0A9W8GUN5</accession>